<reference evidence="1" key="1">
    <citation type="submission" date="2023-08" db="EMBL/GenBank/DDBJ databases">
        <authorList>
            <person name="Chen Y."/>
            <person name="Shah S."/>
            <person name="Dougan E. K."/>
            <person name="Thang M."/>
            <person name="Chan C."/>
        </authorList>
    </citation>
    <scope>NUCLEOTIDE SEQUENCE</scope>
</reference>
<evidence type="ECO:0000313" key="1">
    <source>
        <dbReference type="EMBL" id="CAJ1377224.1"/>
    </source>
</evidence>
<name>A0AA36HXM6_9DINO</name>
<protein>
    <submittedName>
        <fullName evidence="1">Uncharacterized protein</fullName>
    </submittedName>
</protein>
<dbReference type="AlphaFoldDB" id="A0AA36HXM6"/>
<evidence type="ECO:0000313" key="2">
    <source>
        <dbReference type="Proteomes" id="UP001178507"/>
    </source>
</evidence>
<keyword evidence="2" id="KW-1185">Reference proteome</keyword>
<organism evidence="1 2">
    <name type="scientific">Effrenium voratum</name>
    <dbReference type="NCBI Taxonomy" id="2562239"/>
    <lineage>
        <taxon>Eukaryota</taxon>
        <taxon>Sar</taxon>
        <taxon>Alveolata</taxon>
        <taxon>Dinophyceae</taxon>
        <taxon>Suessiales</taxon>
        <taxon>Symbiodiniaceae</taxon>
        <taxon>Effrenium</taxon>
    </lineage>
</organism>
<comment type="caution">
    <text evidence="1">The sequence shown here is derived from an EMBL/GenBank/DDBJ whole genome shotgun (WGS) entry which is preliminary data.</text>
</comment>
<accession>A0AA36HXM6</accession>
<dbReference type="EMBL" id="CAUJNA010000447">
    <property type="protein sequence ID" value="CAJ1377224.1"/>
    <property type="molecule type" value="Genomic_DNA"/>
</dbReference>
<gene>
    <name evidence="1" type="ORF">EVOR1521_LOCUS6080</name>
</gene>
<proteinExistence type="predicted"/>
<sequence length="199" mass="23507">MRDDVSCSSTSSLPDLEPLEVPLAELKTVLPEPHVFRLGNDSQPPEYDPASIWDEPVQQESHWEEEVRQETRRLMAQVCSETFCEEELGYPKWPEEMKDPTYFRAELQEIRNDPRKNPNHGRSLEDQEFWNEAARQPWAKVLLRKEQFWTERRNVWLKQYGAVIRGNRGRSQVVDQLEDGATGPWSGRSFFSSWKWWGQ</sequence>
<dbReference type="Proteomes" id="UP001178507">
    <property type="component" value="Unassembled WGS sequence"/>
</dbReference>